<dbReference type="AlphaFoldDB" id="A0A517SS18"/>
<evidence type="ECO:0000313" key="2">
    <source>
        <dbReference type="Proteomes" id="UP000315003"/>
    </source>
</evidence>
<keyword evidence="2" id="KW-1185">Reference proteome</keyword>
<dbReference type="EMBL" id="CP036272">
    <property type="protein sequence ID" value="QDT58883.1"/>
    <property type="molecule type" value="Genomic_DNA"/>
</dbReference>
<organism evidence="1 2">
    <name type="scientific">Stieleria bergensis</name>
    <dbReference type="NCBI Taxonomy" id="2528025"/>
    <lineage>
        <taxon>Bacteria</taxon>
        <taxon>Pseudomonadati</taxon>
        <taxon>Planctomycetota</taxon>
        <taxon>Planctomycetia</taxon>
        <taxon>Pirellulales</taxon>
        <taxon>Pirellulaceae</taxon>
        <taxon>Stieleria</taxon>
    </lineage>
</organism>
<proteinExistence type="predicted"/>
<gene>
    <name evidence="1" type="ORF">SV7mr_13850</name>
</gene>
<accession>A0A517SS18</accession>
<sequence length="36" mass="3938">MLCFEIQSNSSSELQLPIQTETCLANTMAVHSADPK</sequence>
<evidence type="ECO:0000313" key="1">
    <source>
        <dbReference type="EMBL" id="QDT58883.1"/>
    </source>
</evidence>
<protein>
    <submittedName>
        <fullName evidence="1">Uncharacterized protein</fullName>
    </submittedName>
</protein>
<name>A0A517SS18_9BACT</name>
<reference evidence="1 2" key="1">
    <citation type="submission" date="2019-02" db="EMBL/GenBank/DDBJ databases">
        <title>Deep-cultivation of Planctomycetes and their phenomic and genomic characterization uncovers novel biology.</title>
        <authorList>
            <person name="Wiegand S."/>
            <person name="Jogler M."/>
            <person name="Boedeker C."/>
            <person name="Pinto D."/>
            <person name="Vollmers J."/>
            <person name="Rivas-Marin E."/>
            <person name="Kohn T."/>
            <person name="Peeters S.H."/>
            <person name="Heuer A."/>
            <person name="Rast P."/>
            <person name="Oberbeckmann S."/>
            <person name="Bunk B."/>
            <person name="Jeske O."/>
            <person name="Meyerdierks A."/>
            <person name="Storesund J.E."/>
            <person name="Kallscheuer N."/>
            <person name="Luecker S."/>
            <person name="Lage O.M."/>
            <person name="Pohl T."/>
            <person name="Merkel B.J."/>
            <person name="Hornburger P."/>
            <person name="Mueller R.-W."/>
            <person name="Bruemmer F."/>
            <person name="Labrenz M."/>
            <person name="Spormann A.M."/>
            <person name="Op den Camp H."/>
            <person name="Overmann J."/>
            <person name="Amann R."/>
            <person name="Jetten M.S.M."/>
            <person name="Mascher T."/>
            <person name="Medema M.H."/>
            <person name="Devos D.P."/>
            <person name="Kaster A.-K."/>
            <person name="Ovreas L."/>
            <person name="Rohde M."/>
            <person name="Galperin M.Y."/>
            <person name="Jogler C."/>
        </authorList>
    </citation>
    <scope>NUCLEOTIDE SEQUENCE [LARGE SCALE GENOMIC DNA]</scope>
    <source>
        <strain evidence="1 2">SV_7m_r</strain>
    </source>
</reference>
<dbReference type="Proteomes" id="UP000315003">
    <property type="component" value="Chromosome"/>
</dbReference>